<name>A0ABN7YUI3_9BURK</name>
<evidence type="ECO:0000313" key="3">
    <source>
        <dbReference type="EMBL" id="CAG9177154.1"/>
    </source>
</evidence>
<keyword evidence="4" id="KW-1185">Reference proteome</keyword>
<keyword evidence="2" id="KW-0378">Hydrolase</keyword>
<dbReference type="Gene3D" id="3.40.50.1820">
    <property type="entry name" value="alpha/beta hydrolase"/>
    <property type="match status" value="1"/>
</dbReference>
<dbReference type="RefSeq" id="WP_224004020.1">
    <property type="nucleotide sequence ID" value="NZ_CAJZAF010000019.1"/>
</dbReference>
<dbReference type="Proteomes" id="UP000701702">
    <property type="component" value="Unassembled WGS sequence"/>
</dbReference>
<evidence type="ECO:0000256" key="2">
    <source>
        <dbReference type="ARBA" id="ARBA00022801"/>
    </source>
</evidence>
<dbReference type="InterPro" id="IPR029058">
    <property type="entry name" value="AB_hydrolase_fold"/>
</dbReference>
<reference evidence="3 4" key="1">
    <citation type="submission" date="2021-08" db="EMBL/GenBank/DDBJ databases">
        <authorList>
            <person name="Peeters C."/>
        </authorList>
    </citation>
    <scope>NUCLEOTIDE SEQUENCE [LARGE SCALE GENOMIC DNA]</scope>
    <source>
        <strain evidence="3 4">LMG 23994</strain>
    </source>
</reference>
<sequence length="423" mass="45286">MRAVDALVPAVNGSVGKRLACASPGVLEERHNVRRQFKIFAFVILTALSPARADDGRGLARSGNPNEVSISGVSSGAAMAIQYAVAHSRSIVGVGAVAGPGWGCADGRLSVAINDCMCGRQPTAPHVAGARAQAASGSIDQLVAGKPVALQRSYVFQSPEDHTVVKQSGQASIDFLAAFIGKAPVVDRGNAADGSNRAGHGFISPDGTDACQSNGKEKTYVRRCGAEDNAGKLFHALYDPATAYDPTGRVRDIPATEVWAFKQQPLIDQIKKSDGKIAPDGIFWLPFSTARRKNFDMADTGYLYVPPSCRSSGSRCRIHIALHGCKQTAKEFAVTAGYNNWADHYKVVVIYPALDHQTSVDGEVCAMPAALRIADSSWVKPNPNACWDWWGYLDDETPQARRYLTSKAPQMRVIESIIGEATR</sequence>
<dbReference type="Pfam" id="PF10503">
    <property type="entry name" value="Esterase_PHB"/>
    <property type="match status" value="1"/>
</dbReference>
<gene>
    <name evidence="3" type="ORF">LMG23994_03592</name>
</gene>
<organism evidence="3 4">
    <name type="scientific">Cupriavidus pinatubonensis</name>
    <dbReference type="NCBI Taxonomy" id="248026"/>
    <lineage>
        <taxon>Bacteria</taxon>
        <taxon>Pseudomonadati</taxon>
        <taxon>Pseudomonadota</taxon>
        <taxon>Betaproteobacteria</taxon>
        <taxon>Burkholderiales</taxon>
        <taxon>Burkholderiaceae</taxon>
        <taxon>Cupriavidus</taxon>
    </lineage>
</organism>
<protein>
    <recommendedName>
        <fullName evidence="5">Depolymerase</fullName>
    </recommendedName>
</protein>
<dbReference type="SUPFAM" id="SSF53474">
    <property type="entry name" value="alpha/beta-Hydrolases"/>
    <property type="match status" value="1"/>
</dbReference>
<dbReference type="EMBL" id="CAJZAF010000019">
    <property type="protein sequence ID" value="CAG9177154.1"/>
    <property type="molecule type" value="Genomic_DNA"/>
</dbReference>
<keyword evidence="1" id="KW-0732">Signal</keyword>
<accession>A0ABN7YUI3</accession>
<evidence type="ECO:0000256" key="1">
    <source>
        <dbReference type="ARBA" id="ARBA00022729"/>
    </source>
</evidence>
<evidence type="ECO:0008006" key="5">
    <source>
        <dbReference type="Google" id="ProtNLM"/>
    </source>
</evidence>
<evidence type="ECO:0000313" key="4">
    <source>
        <dbReference type="Proteomes" id="UP000701702"/>
    </source>
</evidence>
<comment type="caution">
    <text evidence="3">The sequence shown here is derived from an EMBL/GenBank/DDBJ whole genome shotgun (WGS) entry which is preliminary data.</text>
</comment>
<proteinExistence type="predicted"/>
<dbReference type="InterPro" id="IPR010126">
    <property type="entry name" value="Esterase_phb"/>
</dbReference>